<accession>A0A4S2LIJ6</accession>
<gene>
    <name evidence="5" type="ORF">CRM22_006993</name>
</gene>
<dbReference type="PANTHER" id="PTHR23236">
    <property type="entry name" value="EUKARYOTIC TRANSLATION INITIATION FACTOR 4B/4H"/>
    <property type="match status" value="1"/>
</dbReference>
<keyword evidence="1 2" id="KW-0694">RNA-binding</keyword>
<dbReference type="PANTHER" id="PTHR23236:SF11">
    <property type="entry name" value="EUKARYOTIC TRANSLATION INITIATION FACTOR 4H"/>
    <property type="match status" value="1"/>
</dbReference>
<comment type="caution">
    <text evidence="5">The sequence shown here is derived from an EMBL/GenBank/DDBJ whole genome shotgun (WGS) entry which is preliminary data.</text>
</comment>
<sequence>MGKKTKKNRFNKSVDVDVVYSSNTIGEVDPTDAMAELNLSKERAEELQKIRATLPSFSQPNSLEKELAKLPTEKPFRAFVHNMVFSATESDVANINLVGGETGSRGFCFVDFATRDDLAKALERNDAPLCGRPLSVRIADPNTSDRSGGFGRDRYGGGRRTGGGYDRPRGSYRPASLRDELPEPTSGGAGEWQRGSIVGRATEPRTSFGFNRSVPSEPTPDRPRLNLLPRTAPITSGKEEPSRDPKIFGLAKPVDTTVKDREIEERLNQCAQ</sequence>
<dbReference type="Pfam" id="PF00076">
    <property type="entry name" value="RRM_1"/>
    <property type="match status" value="1"/>
</dbReference>
<dbReference type="InterPro" id="IPR035979">
    <property type="entry name" value="RBD_domain_sf"/>
</dbReference>
<dbReference type="GO" id="GO:0003723">
    <property type="term" value="F:RNA binding"/>
    <property type="evidence" value="ECO:0007669"/>
    <property type="project" value="UniProtKB-UniRule"/>
</dbReference>
<evidence type="ECO:0000259" key="4">
    <source>
        <dbReference type="PROSITE" id="PS50102"/>
    </source>
</evidence>
<feature type="region of interest" description="Disordered" evidence="3">
    <location>
        <begin position="140"/>
        <end position="248"/>
    </location>
</feature>
<dbReference type="InterPro" id="IPR000504">
    <property type="entry name" value="RRM_dom"/>
</dbReference>
<feature type="domain" description="RRM" evidence="4">
    <location>
        <begin position="67"/>
        <end position="141"/>
    </location>
</feature>
<dbReference type="SUPFAM" id="SSF54928">
    <property type="entry name" value="RNA-binding domain, RBD"/>
    <property type="match status" value="1"/>
</dbReference>
<dbReference type="STRING" id="147828.A0A4S2LIJ6"/>
<dbReference type="OrthoDB" id="1748655at2759"/>
<evidence type="ECO:0000256" key="1">
    <source>
        <dbReference type="ARBA" id="ARBA00022884"/>
    </source>
</evidence>
<dbReference type="EMBL" id="SJOL01007233">
    <property type="protein sequence ID" value="TGZ63271.1"/>
    <property type="molecule type" value="Genomic_DNA"/>
</dbReference>
<dbReference type="AlphaFoldDB" id="A0A4S2LIJ6"/>
<dbReference type="Proteomes" id="UP000308267">
    <property type="component" value="Unassembled WGS sequence"/>
</dbReference>
<protein>
    <recommendedName>
        <fullName evidence="4">RRM domain-containing protein</fullName>
    </recommendedName>
</protein>
<dbReference type="SMART" id="SM00360">
    <property type="entry name" value="RRM"/>
    <property type="match status" value="1"/>
</dbReference>
<keyword evidence="6" id="KW-1185">Reference proteome</keyword>
<dbReference type="PROSITE" id="PS50102">
    <property type="entry name" value="RRM"/>
    <property type="match status" value="1"/>
</dbReference>
<evidence type="ECO:0000256" key="2">
    <source>
        <dbReference type="PROSITE-ProRule" id="PRU00176"/>
    </source>
</evidence>
<dbReference type="InterPro" id="IPR012677">
    <property type="entry name" value="Nucleotide-bd_a/b_plait_sf"/>
</dbReference>
<name>A0A4S2LIJ6_OPIFE</name>
<dbReference type="Gene3D" id="3.30.70.330">
    <property type="match status" value="1"/>
</dbReference>
<feature type="compositionally biased region" description="Polar residues" evidence="3">
    <location>
        <begin position="204"/>
        <end position="216"/>
    </location>
</feature>
<evidence type="ECO:0000313" key="6">
    <source>
        <dbReference type="Proteomes" id="UP000308267"/>
    </source>
</evidence>
<evidence type="ECO:0000256" key="3">
    <source>
        <dbReference type="SAM" id="MobiDB-lite"/>
    </source>
</evidence>
<feature type="compositionally biased region" description="Basic and acidic residues" evidence="3">
    <location>
        <begin position="237"/>
        <end position="246"/>
    </location>
</feature>
<evidence type="ECO:0000313" key="5">
    <source>
        <dbReference type="EMBL" id="TGZ63271.1"/>
    </source>
</evidence>
<organism evidence="5 6">
    <name type="scientific">Opisthorchis felineus</name>
    <dbReference type="NCBI Taxonomy" id="147828"/>
    <lineage>
        <taxon>Eukaryota</taxon>
        <taxon>Metazoa</taxon>
        <taxon>Spiralia</taxon>
        <taxon>Lophotrochozoa</taxon>
        <taxon>Platyhelminthes</taxon>
        <taxon>Trematoda</taxon>
        <taxon>Digenea</taxon>
        <taxon>Opisthorchiida</taxon>
        <taxon>Opisthorchiata</taxon>
        <taxon>Opisthorchiidae</taxon>
        <taxon>Opisthorchis</taxon>
    </lineage>
</organism>
<reference evidence="5 6" key="1">
    <citation type="journal article" date="2019" name="BMC Genomics">
        <title>New insights from Opisthorchis felineus genome: update on genomics of the epidemiologically important liver flukes.</title>
        <authorList>
            <person name="Ershov N.I."/>
            <person name="Mordvinov V.A."/>
            <person name="Prokhortchouk E.B."/>
            <person name="Pakharukova M.Y."/>
            <person name="Gunbin K.V."/>
            <person name="Ustyantsev K."/>
            <person name="Genaev M.A."/>
            <person name="Blinov A.G."/>
            <person name="Mazur A."/>
            <person name="Boulygina E."/>
            <person name="Tsygankova S."/>
            <person name="Khrameeva E."/>
            <person name="Chekanov N."/>
            <person name="Fan G."/>
            <person name="Xiao A."/>
            <person name="Zhang H."/>
            <person name="Xu X."/>
            <person name="Yang H."/>
            <person name="Solovyev V."/>
            <person name="Lee S.M."/>
            <person name="Liu X."/>
            <person name="Afonnikov D.A."/>
            <person name="Skryabin K.G."/>
        </authorList>
    </citation>
    <scope>NUCLEOTIDE SEQUENCE [LARGE SCALE GENOMIC DNA]</scope>
    <source>
        <strain evidence="5">AK-0245</strain>
        <tissue evidence="5">Whole organism</tissue>
    </source>
</reference>
<proteinExistence type="predicted"/>